<sequence>MKLSVLILVILGMALSAGCAPSNVAGAEPSGVQESRVTRLGASEPVDQVVQVSQSEQPSSVEQSPITAAEEVVPEVVSGKCPNKDTTPVTHFSLDKEATVIGEYSIRTLSDIAELGESLPQSKKFALIVLVDDESQLKGCSELMNAYDRNWPTVQTIYMMAREQKPIEDGTLIHDVMGKNWLIISSEFVTR</sequence>
<feature type="chain" id="PRO_5009515009" evidence="1">
    <location>
        <begin position="20"/>
        <end position="191"/>
    </location>
</feature>
<evidence type="ECO:0000313" key="3">
    <source>
        <dbReference type="Proteomes" id="UP000178964"/>
    </source>
</evidence>
<evidence type="ECO:0000256" key="1">
    <source>
        <dbReference type="SAM" id="SignalP"/>
    </source>
</evidence>
<protein>
    <submittedName>
        <fullName evidence="2">Uncharacterized protein</fullName>
    </submittedName>
</protein>
<name>A0A1F4VM70_UNCKA</name>
<dbReference type="EMBL" id="MEVK01000044">
    <property type="protein sequence ID" value="OGC58058.1"/>
    <property type="molecule type" value="Genomic_DNA"/>
</dbReference>
<dbReference type="PROSITE" id="PS51257">
    <property type="entry name" value="PROKAR_LIPOPROTEIN"/>
    <property type="match status" value="1"/>
</dbReference>
<organism evidence="2 3">
    <name type="scientific">candidate division WWE3 bacterium RIFCSPLOWO2_01_FULL_42_11</name>
    <dbReference type="NCBI Taxonomy" id="1802627"/>
    <lineage>
        <taxon>Bacteria</taxon>
        <taxon>Katanobacteria</taxon>
    </lineage>
</organism>
<gene>
    <name evidence="2" type="ORF">A3A70_02760</name>
</gene>
<dbReference type="Proteomes" id="UP000178964">
    <property type="component" value="Unassembled WGS sequence"/>
</dbReference>
<feature type="signal peptide" evidence="1">
    <location>
        <begin position="1"/>
        <end position="19"/>
    </location>
</feature>
<accession>A0A1F4VM70</accession>
<dbReference type="AlphaFoldDB" id="A0A1F4VM70"/>
<proteinExistence type="predicted"/>
<comment type="caution">
    <text evidence="2">The sequence shown here is derived from an EMBL/GenBank/DDBJ whole genome shotgun (WGS) entry which is preliminary data.</text>
</comment>
<evidence type="ECO:0000313" key="2">
    <source>
        <dbReference type="EMBL" id="OGC58058.1"/>
    </source>
</evidence>
<reference evidence="2 3" key="1">
    <citation type="journal article" date="2016" name="Nat. Commun.">
        <title>Thousands of microbial genomes shed light on interconnected biogeochemical processes in an aquifer system.</title>
        <authorList>
            <person name="Anantharaman K."/>
            <person name="Brown C.T."/>
            <person name="Hug L.A."/>
            <person name="Sharon I."/>
            <person name="Castelle C.J."/>
            <person name="Probst A.J."/>
            <person name="Thomas B.C."/>
            <person name="Singh A."/>
            <person name="Wilkins M.J."/>
            <person name="Karaoz U."/>
            <person name="Brodie E.L."/>
            <person name="Williams K.H."/>
            <person name="Hubbard S.S."/>
            <person name="Banfield J.F."/>
        </authorList>
    </citation>
    <scope>NUCLEOTIDE SEQUENCE [LARGE SCALE GENOMIC DNA]</scope>
</reference>
<keyword evidence="1" id="KW-0732">Signal</keyword>